<accession>A0A9E4K8V6</accession>
<keyword evidence="13 14" id="KW-0326">Glycosidase</keyword>
<dbReference type="InterPro" id="IPR029119">
    <property type="entry name" value="MutY_C"/>
</dbReference>
<dbReference type="Pfam" id="PF14815">
    <property type="entry name" value="NUDIX_4"/>
    <property type="match status" value="1"/>
</dbReference>
<organism evidence="16 17">
    <name type="scientific">Candidatus Thiodiazotropha taylori</name>
    <dbReference type="NCBI Taxonomy" id="2792791"/>
    <lineage>
        <taxon>Bacteria</taxon>
        <taxon>Pseudomonadati</taxon>
        <taxon>Pseudomonadota</taxon>
        <taxon>Gammaproteobacteria</taxon>
        <taxon>Chromatiales</taxon>
        <taxon>Sedimenticolaceae</taxon>
        <taxon>Candidatus Thiodiazotropha</taxon>
    </lineage>
</organism>
<dbReference type="InterPro" id="IPR011257">
    <property type="entry name" value="DNA_glycosylase"/>
</dbReference>
<dbReference type="GO" id="GO:0035485">
    <property type="term" value="F:adenine/guanine mispair binding"/>
    <property type="evidence" value="ECO:0007669"/>
    <property type="project" value="TreeGrafter"/>
</dbReference>
<keyword evidence="7" id="KW-0479">Metal-binding</keyword>
<comment type="cofactor">
    <cofactor evidence="14">
        <name>[4Fe-4S] cluster</name>
        <dbReference type="ChEBI" id="CHEBI:49883"/>
    </cofactor>
    <text evidence="14">Binds 1 [4Fe-4S] cluster.</text>
</comment>
<name>A0A9E4K8V6_9GAMM</name>
<dbReference type="GO" id="GO:0051539">
    <property type="term" value="F:4 iron, 4 sulfur cluster binding"/>
    <property type="evidence" value="ECO:0007669"/>
    <property type="project" value="UniProtKB-UniRule"/>
</dbReference>
<dbReference type="EC" id="3.2.2.31" evidence="4 14"/>
<reference evidence="16" key="1">
    <citation type="journal article" date="2021" name="Proc. Natl. Acad. Sci. U.S.A.">
        <title>Global biogeography of chemosynthetic symbionts reveals both localized and globally distributed symbiont groups. .</title>
        <authorList>
            <person name="Osvatic J.T."/>
            <person name="Wilkins L.G.E."/>
            <person name="Leibrecht L."/>
            <person name="Leray M."/>
            <person name="Zauner S."/>
            <person name="Polzin J."/>
            <person name="Camacho Y."/>
            <person name="Gros O."/>
            <person name="van Gils J.A."/>
            <person name="Eisen J.A."/>
            <person name="Petersen J.M."/>
            <person name="Yuen B."/>
        </authorList>
    </citation>
    <scope>NUCLEOTIDE SEQUENCE</scope>
    <source>
        <strain evidence="16">MAGclacostrist064TRANS</strain>
    </source>
</reference>
<dbReference type="GO" id="GO:0006284">
    <property type="term" value="P:base-excision repair"/>
    <property type="evidence" value="ECO:0007669"/>
    <property type="project" value="UniProtKB-UniRule"/>
</dbReference>
<dbReference type="InterPro" id="IPR004035">
    <property type="entry name" value="Endouclease-III_FeS-bd_BS"/>
</dbReference>
<dbReference type="GO" id="GO:0000701">
    <property type="term" value="F:purine-specific mismatch base pair DNA N-glycosylase activity"/>
    <property type="evidence" value="ECO:0007669"/>
    <property type="project" value="UniProtKB-EC"/>
</dbReference>
<dbReference type="PANTHER" id="PTHR42944:SF1">
    <property type="entry name" value="ADENINE DNA GLYCOSYLASE"/>
    <property type="match status" value="1"/>
</dbReference>
<dbReference type="InterPro" id="IPR044298">
    <property type="entry name" value="MIG/MutY"/>
</dbReference>
<feature type="non-terminal residue" evidence="16">
    <location>
        <position position="1"/>
    </location>
</feature>
<evidence type="ECO:0000313" key="17">
    <source>
        <dbReference type="Proteomes" id="UP000886667"/>
    </source>
</evidence>
<proteinExistence type="inferred from homology"/>
<comment type="similarity">
    <text evidence="3 14">Belongs to the Nth/MutY family.</text>
</comment>
<dbReference type="EMBL" id="JAEPCM010000018">
    <property type="protein sequence ID" value="MCG7945001.1"/>
    <property type="molecule type" value="Genomic_DNA"/>
</dbReference>
<keyword evidence="10 14" id="KW-0408">Iron</keyword>
<evidence type="ECO:0000256" key="7">
    <source>
        <dbReference type="ARBA" id="ARBA00022723"/>
    </source>
</evidence>
<evidence type="ECO:0000256" key="10">
    <source>
        <dbReference type="ARBA" id="ARBA00023004"/>
    </source>
</evidence>
<keyword evidence="9" id="KW-0378">Hydrolase</keyword>
<dbReference type="GO" id="GO:0046872">
    <property type="term" value="F:metal ion binding"/>
    <property type="evidence" value="ECO:0007669"/>
    <property type="project" value="UniProtKB-UniRule"/>
</dbReference>
<dbReference type="InterPro" id="IPR003265">
    <property type="entry name" value="HhH-GPD_domain"/>
</dbReference>
<sequence length="246" mass="27413">LQALPGIGRSTAGAIRSLGFGHYAAILDGNVKRVLARHYAVEGWPGQAAVMKRLWQLSEHLTPQRQCADYNQAMMDLGAMVCVRTKPLCGTCPLAHSCVARARHEIERYPGRKPKTSKPERSAQLLVVLDGADNVLLQKRPPSGIWGGLWSLPECPVEQRGEHWCQANLGLRVKQLRQLAPRRHTFSHFHLDITPVLLKMEKPLKAVMDENSLVWYNLSEPEDLGLAAPVSTILQQIDSKPDRGKQ</sequence>
<keyword evidence="6" id="KW-0004">4Fe-4S</keyword>
<dbReference type="SUPFAM" id="SSF55811">
    <property type="entry name" value="Nudix"/>
    <property type="match status" value="1"/>
</dbReference>
<dbReference type="FunFam" id="1.10.1670.10:FF:000002">
    <property type="entry name" value="Adenine DNA glycosylase"/>
    <property type="match status" value="1"/>
</dbReference>
<comment type="caution">
    <text evidence="16">The sequence shown here is derived from an EMBL/GenBank/DDBJ whole genome shotgun (WGS) entry which is preliminary data.</text>
</comment>
<dbReference type="Proteomes" id="UP000886667">
    <property type="component" value="Unassembled WGS sequence"/>
</dbReference>
<dbReference type="Gene3D" id="1.10.1670.10">
    <property type="entry name" value="Helix-hairpin-Helix base-excision DNA repair enzymes (C-terminal)"/>
    <property type="match status" value="1"/>
</dbReference>
<evidence type="ECO:0000256" key="8">
    <source>
        <dbReference type="ARBA" id="ARBA00022763"/>
    </source>
</evidence>
<evidence type="ECO:0000256" key="4">
    <source>
        <dbReference type="ARBA" id="ARBA00012045"/>
    </source>
</evidence>
<evidence type="ECO:0000259" key="15">
    <source>
        <dbReference type="Pfam" id="PF14815"/>
    </source>
</evidence>
<evidence type="ECO:0000256" key="11">
    <source>
        <dbReference type="ARBA" id="ARBA00023014"/>
    </source>
</evidence>
<dbReference type="CDD" id="cd03431">
    <property type="entry name" value="NUDIX_DNA_Glycosylase_C-MutY"/>
    <property type="match status" value="1"/>
</dbReference>
<dbReference type="SMART" id="SM00525">
    <property type="entry name" value="FES"/>
    <property type="match status" value="1"/>
</dbReference>
<evidence type="ECO:0000256" key="2">
    <source>
        <dbReference type="ARBA" id="ARBA00002933"/>
    </source>
</evidence>
<comment type="catalytic activity">
    <reaction evidence="1 14">
        <text>Hydrolyzes free adenine bases from 7,8-dihydro-8-oxoguanine:adenine mismatched double-stranded DNA, leaving an apurinic site.</text>
        <dbReference type="EC" id="3.2.2.31"/>
    </reaction>
</comment>
<dbReference type="SUPFAM" id="SSF48150">
    <property type="entry name" value="DNA-glycosylase"/>
    <property type="match status" value="1"/>
</dbReference>
<dbReference type="GO" id="GO:0034039">
    <property type="term" value="F:8-oxo-7,8-dihydroguanine DNA N-glycosylase activity"/>
    <property type="evidence" value="ECO:0007669"/>
    <property type="project" value="TreeGrafter"/>
</dbReference>
<evidence type="ECO:0000256" key="14">
    <source>
        <dbReference type="RuleBase" id="RU365096"/>
    </source>
</evidence>
<evidence type="ECO:0000256" key="1">
    <source>
        <dbReference type="ARBA" id="ARBA00000843"/>
    </source>
</evidence>
<keyword evidence="12" id="KW-0234">DNA repair</keyword>
<dbReference type="GO" id="GO:0006298">
    <property type="term" value="P:mismatch repair"/>
    <property type="evidence" value="ECO:0007669"/>
    <property type="project" value="TreeGrafter"/>
</dbReference>
<dbReference type="CDD" id="cd00056">
    <property type="entry name" value="ENDO3c"/>
    <property type="match status" value="1"/>
</dbReference>
<dbReference type="GO" id="GO:0032357">
    <property type="term" value="F:oxidized purine DNA binding"/>
    <property type="evidence" value="ECO:0007669"/>
    <property type="project" value="TreeGrafter"/>
</dbReference>
<dbReference type="Gene3D" id="3.90.79.10">
    <property type="entry name" value="Nucleoside Triphosphate Pyrophosphohydrolase"/>
    <property type="match status" value="1"/>
</dbReference>
<evidence type="ECO:0000256" key="3">
    <source>
        <dbReference type="ARBA" id="ARBA00008343"/>
    </source>
</evidence>
<evidence type="ECO:0000256" key="12">
    <source>
        <dbReference type="ARBA" id="ARBA00023204"/>
    </source>
</evidence>
<evidence type="ECO:0000256" key="6">
    <source>
        <dbReference type="ARBA" id="ARBA00022485"/>
    </source>
</evidence>
<dbReference type="InterPro" id="IPR023170">
    <property type="entry name" value="HhH_base_excis_C"/>
</dbReference>
<dbReference type="InterPro" id="IPR003651">
    <property type="entry name" value="Endonuclease3_FeS-loop_motif"/>
</dbReference>
<evidence type="ECO:0000256" key="9">
    <source>
        <dbReference type="ARBA" id="ARBA00022801"/>
    </source>
</evidence>
<dbReference type="PANTHER" id="PTHR42944">
    <property type="entry name" value="ADENINE DNA GLYCOSYLASE"/>
    <property type="match status" value="1"/>
</dbReference>
<gene>
    <name evidence="16" type="ORF">JAZ07_01490</name>
</gene>
<evidence type="ECO:0000256" key="13">
    <source>
        <dbReference type="ARBA" id="ARBA00023295"/>
    </source>
</evidence>
<protein>
    <recommendedName>
        <fullName evidence="5 14">Adenine DNA glycosylase</fullName>
        <ecNumber evidence="4 14">3.2.2.31</ecNumber>
    </recommendedName>
</protein>
<dbReference type="AlphaFoldDB" id="A0A9E4K8V6"/>
<keyword evidence="8 14" id="KW-0227">DNA damage</keyword>
<dbReference type="PROSITE" id="PS00764">
    <property type="entry name" value="ENDONUCLEASE_III_1"/>
    <property type="match status" value="1"/>
</dbReference>
<dbReference type="InterPro" id="IPR015797">
    <property type="entry name" value="NUDIX_hydrolase-like_dom_sf"/>
</dbReference>
<comment type="function">
    <text evidence="2">Adenine glycosylase active on G-A mispairs. MutY also corrects error-prone DNA synthesis past GO lesions which are due to the oxidatively damaged form of guanine: 7,8-dihydro-8-oxoguanine (8-oxo-dGTP).</text>
</comment>
<keyword evidence="11" id="KW-0411">Iron-sulfur</keyword>
<feature type="domain" description="Adenine DNA glycosylase C-terminal" evidence="15">
    <location>
        <begin position="126"/>
        <end position="236"/>
    </location>
</feature>
<evidence type="ECO:0000256" key="5">
    <source>
        <dbReference type="ARBA" id="ARBA00022023"/>
    </source>
</evidence>
<evidence type="ECO:0000313" key="16">
    <source>
        <dbReference type="EMBL" id="MCG7945001.1"/>
    </source>
</evidence>